<evidence type="ECO:0000256" key="1">
    <source>
        <dbReference type="ARBA" id="ARBA00023125"/>
    </source>
</evidence>
<evidence type="ECO:0000256" key="2">
    <source>
        <dbReference type="SAM" id="MobiDB-lite"/>
    </source>
</evidence>
<accession>A0A1T3NJ14</accession>
<dbReference type="InterPro" id="IPR042261">
    <property type="entry name" value="Lsr2-like_dimerization"/>
</dbReference>
<feature type="region of interest" description="Disordered" evidence="2">
    <location>
        <begin position="60"/>
        <end position="79"/>
    </location>
</feature>
<evidence type="ECO:0008006" key="7">
    <source>
        <dbReference type="Google" id="ProtNLM"/>
    </source>
</evidence>
<dbReference type="InterPro" id="IPR024412">
    <property type="entry name" value="Lsr2_dim_dom"/>
</dbReference>
<dbReference type="Pfam" id="PF11774">
    <property type="entry name" value="Lsr2"/>
    <property type="match status" value="1"/>
</dbReference>
<feature type="domain" description="Lsr2 DNA-binding" evidence="4">
    <location>
        <begin position="76"/>
        <end position="108"/>
    </location>
</feature>
<sequence>MARRVITEFVDDIDGKTGAGVQTHTFALDGVHYEIDLGEDTFQTLLDRLGPYFGAARKIGSRSHASGKRPRAAALGPNPADVREWAKKHGIDVNARGRVPNDVIQQYQTEN</sequence>
<dbReference type="Pfam" id="PF23359">
    <property type="entry name" value="Lsr2_DNA-bd"/>
    <property type="match status" value="1"/>
</dbReference>
<evidence type="ECO:0000259" key="3">
    <source>
        <dbReference type="Pfam" id="PF11774"/>
    </source>
</evidence>
<evidence type="ECO:0000259" key="4">
    <source>
        <dbReference type="Pfam" id="PF23359"/>
    </source>
</evidence>
<dbReference type="EMBL" id="MWQN01000005">
    <property type="protein sequence ID" value="OPC76829.1"/>
    <property type="molecule type" value="Genomic_DNA"/>
</dbReference>
<evidence type="ECO:0000313" key="5">
    <source>
        <dbReference type="EMBL" id="OPC76829.1"/>
    </source>
</evidence>
<dbReference type="GO" id="GO:0016746">
    <property type="term" value="F:acyltransferase activity"/>
    <property type="evidence" value="ECO:0007669"/>
    <property type="project" value="InterPro"/>
</dbReference>
<keyword evidence="6" id="KW-1185">Reference proteome</keyword>
<feature type="domain" description="Lsr2 dimerization" evidence="3">
    <location>
        <begin position="1"/>
        <end position="60"/>
    </location>
</feature>
<dbReference type="AlphaFoldDB" id="A0A1T3NJ14"/>
<dbReference type="Gene3D" id="3.30.60.230">
    <property type="entry name" value="Lsr2, dimerization domain"/>
    <property type="match status" value="1"/>
</dbReference>
<organism evidence="5 6">
    <name type="scientific">Embleya scabrispora</name>
    <dbReference type="NCBI Taxonomy" id="159449"/>
    <lineage>
        <taxon>Bacteria</taxon>
        <taxon>Bacillati</taxon>
        <taxon>Actinomycetota</taxon>
        <taxon>Actinomycetes</taxon>
        <taxon>Kitasatosporales</taxon>
        <taxon>Streptomycetaceae</taxon>
        <taxon>Embleya</taxon>
    </lineage>
</organism>
<dbReference type="Gene3D" id="4.10.320.10">
    <property type="entry name" value="E3-binding domain"/>
    <property type="match status" value="1"/>
</dbReference>
<dbReference type="GO" id="GO:0003677">
    <property type="term" value="F:DNA binding"/>
    <property type="evidence" value="ECO:0007669"/>
    <property type="project" value="UniProtKB-KW"/>
</dbReference>
<dbReference type="OrthoDB" id="4113332at2"/>
<dbReference type="InterPro" id="IPR055370">
    <property type="entry name" value="Lsr2_DNA-bd"/>
</dbReference>
<feature type="compositionally biased region" description="Basic residues" evidence="2">
    <location>
        <begin position="60"/>
        <end position="71"/>
    </location>
</feature>
<comment type="caution">
    <text evidence="5">The sequence shown here is derived from an EMBL/GenBank/DDBJ whole genome shotgun (WGS) entry which is preliminary data.</text>
</comment>
<protein>
    <recommendedName>
        <fullName evidence="7">Lsr2 family protein</fullName>
    </recommendedName>
</protein>
<evidence type="ECO:0000313" key="6">
    <source>
        <dbReference type="Proteomes" id="UP000190037"/>
    </source>
</evidence>
<dbReference type="RefSeq" id="WP_078982678.1">
    <property type="nucleotide sequence ID" value="NZ_MWQN01000005.1"/>
</dbReference>
<reference evidence="5 6" key="1">
    <citation type="submission" date="2017-03" db="EMBL/GenBank/DDBJ databases">
        <title>Draft genome sequence of Streptomyces scabrisporus NF3, endophyte isolated from Amphipterygium adstringens.</title>
        <authorList>
            <person name="Vazquez M."/>
            <person name="Ceapa C.D."/>
            <person name="Rodriguez Luna D."/>
            <person name="Sanchez Esquivel S."/>
        </authorList>
    </citation>
    <scope>NUCLEOTIDE SEQUENCE [LARGE SCALE GENOMIC DNA]</scope>
    <source>
        <strain evidence="5 6">NF3</strain>
    </source>
</reference>
<gene>
    <name evidence="5" type="ORF">B4N89_46000</name>
</gene>
<dbReference type="InterPro" id="IPR036625">
    <property type="entry name" value="E3-bd_dom_sf"/>
</dbReference>
<keyword evidence="1" id="KW-0238">DNA-binding</keyword>
<name>A0A1T3NJ14_9ACTN</name>
<dbReference type="Proteomes" id="UP000190037">
    <property type="component" value="Unassembled WGS sequence"/>
</dbReference>
<dbReference type="STRING" id="159449.B4N89_46000"/>
<proteinExistence type="predicted"/>